<dbReference type="GO" id="GO:0008170">
    <property type="term" value="F:N-methyltransferase activity"/>
    <property type="evidence" value="ECO:0007669"/>
    <property type="project" value="InterPro"/>
</dbReference>
<dbReference type="PRINTS" id="PR00506">
    <property type="entry name" value="D21N6MTFRASE"/>
</dbReference>
<dbReference type="Proteomes" id="UP000650081">
    <property type="component" value="Unassembled WGS sequence"/>
</dbReference>
<dbReference type="PIRSF" id="PIRSF015855">
    <property type="entry name" value="TypeIII_Mtase_mKpnI"/>
    <property type="match status" value="1"/>
</dbReference>
<evidence type="ECO:0000256" key="6">
    <source>
        <dbReference type="ARBA" id="ARBA00047942"/>
    </source>
</evidence>
<dbReference type="EMBL" id="JACSIT010000141">
    <property type="protein sequence ID" value="MBC6995903.1"/>
    <property type="molecule type" value="Genomic_DNA"/>
</dbReference>
<comment type="catalytic activity">
    <reaction evidence="6">
        <text>a 2'-deoxyadenosine in DNA + S-adenosyl-L-methionine = an N(6)-methyl-2'-deoxyadenosine in DNA + S-adenosyl-L-homocysteine + H(+)</text>
        <dbReference type="Rhea" id="RHEA:15197"/>
        <dbReference type="Rhea" id="RHEA-COMP:12418"/>
        <dbReference type="Rhea" id="RHEA-COMP:12419"/>
        <dbReference type="ChEBI" id="CHEBI:15378"/>
        <dbReference type="ChEBI" id="CHEBI:57856"/>
        <dbReference type="ChEBI" id="CHEBI:59789"/>
        <dbReference type="ChEBI" id="CHEBI:90615"/>
        <dbReference type="ChEBI" id="CHEBI:90616"/>
        <dbReference type="EC" id="2.1.1.72"/>
    </reaction>
</comment>
<keyword evidence="3" id="KW-0489">Methyltransferase</keyword>
<evidence type="ECO:0000256" key="2">
    <source>
        <dbReference type="ARBA" id="ARBA00011900"/>
    </source>
</evidence>
<dbReference type="InterPro" id="IPR002941">
    <property type="entry name" value="DNA_methylase_N4/N6"/>
</dbReference>
<dbReference type="InterPro" id="IPR002295">
    <property type="entry name" value="N4/N6-MTase_EcoPI_Mod-like"/>
</dbReference>
<dbReference type="Pfam" id="PF01555">
    <property type="entry name" value="N6_N4_Mtase"/>
    <property type="match status" value="1"/>
</dbReference>
<keyword evidence="5" id="KW-0949">S-adenosyl-L-methionine</keyword>
<dbReference type="GO" id="GO:0003677">
    <property type="term" value="F:DNA binding"/>
    <property type="evidence" value="ECO:0007669"/>
    <property type="project" value="InterPro"/>
</dbReference>
<evidence type="ECO:0000256" key="4">
    <source>
        <dbReference type="ARBA" id="ARBA00022679"/>
    </source>
</evidence>
<accession>A0A923PKN6</accession>
<reference evidence="8" key="1">
    <citation type="submission" date="2020-08" db="EMBL/GenBank/DDBJ databases">
        <title>Lewinella bacteria from marine environments.</title>
        <authorList>
            <person name="Zhong Y."/>
        </authorList>
    </citation>
    <scope>NUCLEOTIDE SEQUENCE</scope>
    <source>
        <strain evidence="8">KCTC 42187</strain>
    </source>
</reference>
<dbReference type="InterPro" id="IPR029063">
    <property type="entry name" value="SAM-dependent_MTases_sf"/>
</dbReference>
<dbReference type="GO" id="GO:0009007">
    <property type="term" value="F:site-specific DNA-methyltransferase (adenine-specific) activity"/>
    <property type="evidence" value="ECO:0007669"/>
    <property type="project" value="UniProtKB-EC"/>
</dbReference>
<evidence type="ECO:0000313" key="9">
    <source>
        <dbReference type="Proteomes" id="UP000650081"/>
    </source>
</evidence>
<comment type="similarity">
    <text evidence="1">Belongs to the N(4)/N(6)-methyltransferase family.</text>
</comment>
<dbReference type="EC" id="2.1.1.72" evidence="2"/>
<proteinExistence type="inferred from homology"/>
<dbReference type="GO" id="GO:0032259">
    <property type="term" value="P:methylation"/>
    <property type="evidence" value="ECO:0007669"/>
    <property type="project" value="UniProtKB-KW"/>
</dbReference>
<protein>
    <recommendedName>
        <fullName evidence="2">site-specific DNA-methyltransferase (adenine-specific)</fullName>
        <ecNumber evidence="2">2.1.1.72</ecNumber>
    </recommendedName>
</protein>
<dbReference type="InterPro" id="IPR002052">
    <property type="entry name" value="DNA_methylase_N6_adenine_CS"/>
</dbReference>
<keyword evidence="9" id="KW-1185">Reference proteome</keyword>
<dbReference type="AlphaFoldDB" id="A0A923PKN6"/>
<evidence type="ECO:0000256" key="1">
    <source>
        <dbReference type="ARBA" id="ARBA00006594"/>
    </source>
</evidence>
<organism evidence="8 9">
    <name type="scientific">Neolewinella lacunae</name>
    <dbReference type="NCBI Taxonomy" id="1517758"/>
    <lineage>
        <taxon>Bacteria</taxon>
        <taxon>Pseudomonadati</taxon>
        <taxon>Bacteroidota</taxon>
        <taxon>Saprospiria</taxon>
        <taxon>Saprospirales</taxon>
        <taxon>Lewinellaceae</taxon>
        <taxon>Neolewinella</taxon>
    </lineage>
</organism>
<comment type="caution">
    <text evidence="8">The sequence shown here is derived from an EMBL/GenBank/DDBJ whole genome shotgun (WGS) entry which is preliminary data.</text>
</comment>
<dbReference type="Gene3D" id="3.40.50.150">
    <property type="entry name" value="Vaccinia Virus protein VP39"/>
    <property type="match status" value="1"/>
</dbReference>
<keyword evidence="4" id="KW-0808">Transferase</keyword>
<feature type="domain" description="DNA methylase N-4/N-6" evidence="7">
    <location>
        <begin position="61"/>
        <end position="357"/>
    </location>
</feature>
<name>A0A923PKN6_9BACT</name>
<evidence type="ECO:0000259" key="7">
    <source>
        <dbReference type="Pfam" id="PF01555"/>
    </source>
</evidence>
<evidence type="ECO:0000256" key="3">
    <source>
        <dbReference type="ARBA" id="ARBA00022603"/>
    </source>
</evidence>
<sequence>MPHQRLELTWIGKGEEPKLEPRLLIEDPDKSYGEAHTENMLIHGDNLLALKALEQEYAGKVKCVFIDPPYNTGSAFEHYDDGVEHSLWLSLMHQRINQIHSLLSEDGSLYVTLDDNEAHYFKVMCDEIFGRSNFIANVIWEKSDSPRMDAKYFSTRHDHLLVYAKNKGGLKIKTVDVEDVPSHYDRVDENGVPYYPKPLRAMGFEDGAEDRPSMYYPIIAPDGSEVYPMRQDGSKGRWRWSEEKAKKDAHRIDITPGRNGWSVNYRVMYKVLNGVPPETIWRHEDVGTNRTSKMEIKGIFGRKAFETPKPEALVERVINIATNPGDLVLDSFLGSGTTAAVAHKMGRRWIGIELGEHANTHCLPRLKKVVDGLDEGGITKAQNWRGGGGFKFYNLAPSLLRKDDLGQWVIDESYNADQLAAALAKHEGYTYAPDPDRYWKQAYSSEKDYLYVTTQLITPETIDHLAEQLGEGESLLVCCKAYRAAAEGRDPRINLHKIPAILAGRCEFGKDDYSLNIIDLPKDAAAEPFVPAAQREAQAAEAEQVRKFGKQKTIFD</sequence>
<gene>
    <name evidence="8" type="ORF">H9S92_17175</name>
</gene>
<evidence type="ECO:0000313" key="8">
    <source>
        <dbReference type="EMBL" id="MBC6995903.1"/>
    </source>
</evidence>
<dbReference type="PROSITE" id="PS00092">
    <property type="entry name" value="N6_MTASE"/>
    <property type="match status" value="1"/>
</dbReference>
<evidence type="ECO:0000256" key="5">
    <source>
        <dbReference type="ARBA" id="ARBA00022691"/>
    </source>
</evidence>
<dbReference type="SUPFAM" id="SSF53335">
    <property type="entry name" value="S-adenosyl-L-methionine-dependent methyltransferases"/>
    <property type="match status" value="1"/>
</dbReference>